<feature type="chain" id="PRO_5034073233" evidence="1">
    <location>
        <begin position="18"/>
        <end position="109"/>
    </location>
</feature>
<dbReference type="AlphaFoldDB" id="A0A8B8IHP1"/>
<organism evidence="2 3">
    <name type="scientific">Vanessa tameamea</name>
    <name type="common">Kamehameha butterfly</name>
    <dbReference type="NCBI Taxonomy" id="334116"/>
    <lineage>
        <taxon>Eukaryota</taxon>
        <taxon>Metazoa</taxon>
        <taxon>Ecdysozoa</taxon>
        <taxon>Arthropoda</taxon>
        <taxon>Hexapoda</taxon>
        <taxon>Insecta</taxon>
        <taxon>Pterygota</taxon>
        <taxon>Neoptera</taxon>
        <taxon>Endopterygota</taxon>
        <taxon>Lepidoptera</taxon>
        <taxon>Glossata</taxon>
        <taxon>Ditrysia</taxon>
        <taxon>Papilionoidea</taxon>
        <taxon>Nymphalidae</taxon>
        <taxon>Nymphalinae</taxon>
        <taxon>Vanessa</taxon>
    </lineage>
</organism>
<dbReference type="RefSeq" id="XP_026496604.1">
    <property type="nucleotide sequence ID" value="XM_026640819.2"/>
</dbReference>
<reference evidence="2" key="1">
    <citation type="submission" date="2025-05" db="UniProtKB">
        <authorList>
            <consortium name="RefSeq"/>
        </authorList>
    </citation>
    <scope>NUCLEOTIDE SEQUENCE [LARGE SCALE GENOMIC DNA]</scope>
</reference>
<gene>
    <name evidence="3" type="primary">LOC113401088</name>
</gene>
<dbReference type="GeneID" id="113401088"/>
<proteinExistence type="predicted"/>
<evidence type="ECO:0000313" key="3">
    <source>
        <dbReference type="RefSeq" id="XP_026496604.1"/>
    </source>
</evidence>
<name>A0A8B8IHP1_VANTA</name>
<reference evidence="3" key="2">
    <citation type="submission" date="2025-08" db="UniProtKB">
        <authorList>
            <consortium name="RefSeq"/>
        </authorList>
    </citation>
    <scope>IDENTIFICATION</scope>
    <source>
        <tissue evidence="3">Whole body</tissue>
    </source>
</reference>
<keyword evidence="2" id="KW-1185">Reference proteome</keyword>
<feature type="signal peptide" evidence="1">
    <location>
        <begin position="1"/>
        <end position="17"/>
    </location>
</feature>
<dbReference type="Proteomes" id="UP001652626">
    <property type="component" value="Chromosome 2"/>
</dbReference>
<evidence type="ECO:0000313" key="2">
    <source>
        <dbReference type="Proteomes" id="UP001652626"/>
    </source>
</evidence>
<accession>A0A8B8IHP1</accession>
<sequence length="109" mass="12121">MFKFLCLFVVSALLIEASPVPLELAEAAKNGNWDVFNTLLRQYTQNNNWATALAGNVESLQPDGKSHVFGHAVSAYKEWHNDNGKVTEDGRGVEVINNDGHVIKHEFKP</sequence>
<protein>
    <submittedName>
        <fullName evidence="3">Uncharacterized protein LOC113401088</fullName>
    </submittedName>
</protein>
<keyword evidence="1" id="KW-0732">Signal</keyword>
<evidence type="ECO:0000256" key="1">
    <source>
        <dbReference type="SAM" id="SignalP"/>
    </source>
</evidence>